<dbReference type="AlphaFoldDB" id="A0A1I8AEI5"/>
<name>A0A1I8AEI5_9BILA</name>
<reference evidence="2" key="1">
    <citation type="submission" date="2016-11" db="UniProtKB">
        <authorList>
            <consortium name="WormBaseParasite"/>
        </authorList>
    </citation>
    <scope>IDENTIFICATION</scope>
</reference>
<sequence length="181" mass="19965">RFVVAADTFGHDMIIGSDLLHALGFQFYDESNKEFFPLPSLHTAVKCHTTKNPPIRILNTTRVRPKESKIVKVRFNGNVECPYLMEPAESLSDDIRIESALVDGAEGEVPWLVHNGSPFTIDLEDGAILGFASEVRHVVGEQSFVDDGPTIAINSCKQADDEGDLPFSLTLSTPTESDEKY</sequence>
<organism evidence="1 2">
    <name type="scientific">Steinernema glaseri</name>
    <dbReference type="NCBI Taxonomy" id="37863"/>
    <lineage>
        <taxon>Eukaryota</taxon>
        <taxon>Metazoa</taxon>
        <taxon>Ecdysozoa</taxon>
        <taxon>Nematoda</taxon>
        <taxon>Chromadorea</taxon>
        <taxon>Rhabditida</taxon>
        <taxon>Tylenchina</taxon>
        <taxon>Panagrolaimomorpha</taxon>
        <taxon>Strongyloidoidea</taxon>
        <taxon>Steinernematidae</taxon>
        <taxon>Steinernema</taxon>
    </lineage>
</organism>
<evidence type="ECO:0000313" key="2">
    <source>
        <dbReference type="WBParaSite" id="L893_g4971.t1"/>
    </source>
</evidence>
<accession>A0A1I8AEI5</accession>
<evidence type="ECO:0000313" key="1">
    <source>
        <dbReference type="Proteomes" id="UP000095287"/>
    </source>
</evidence>
<dbReference type="Proteomes" id="UP000095287">
    <property type="component" value="Unplaced"/>
</dbReference>
<protein>
    <submittedName>
        <fullName evidence="2">Peptidase A1 domain-containing protein</fullName>
    </submittedName>
</protein>
<proteinExistence type="predicted"/>
<keyword evidence="1" id="KW-1185">Reference proteome</keyword>
<dbReference type="WBParaSite" id="L893_g4971.t1">
    <property type="protein sequence ID" value="L893_g4971.t1"/>
    <property type="gene ID" value="L893_g4971"/>
</dbReference>